<dbReference type="Proteomes" id="UP000515756">
    <property type="component" value="Plasmid pWP2-W18-ESBL-01_1"/>
</dbReference>
<geneLocation type="plasmid" evidence="1 2">
    <name>pWP2-W18-ESBL-01_1</name>
</geneLocation>
<reference evidence="1 2" key="1">
    <citation type="submission" date="2019-12" db="EMBL/GenBank/DDBJ databases">
        <title>complete genome sequences of Aeromonas caviae str. WP2-W18-ESBL-01 isolated from wastewater treatment plant effluent.</title>
        <authorList>
            <person name="Sekizuka T."/>
            <person name="Itokawa K."/>
            <person name="Yatsu K."/>
            <person name="Inamine Y."/>
            <person name="Kuroda M."/>
        </authorList>
    </citation>
    <scope>NUCLEOTIDE SEQUENCE [LARGE SCALE GENOMIC DNA]</scope>
    <source>
        <strain evidence="1 2">WP2-W18-ESBL-01</strain>
        <plasmid evidence="1 2">pWP2-W18-ESBL-01_1</plasmid>
    </source>
</reference>
<sequence length="66" mass="7391">MVVKPDESITRELQTAEKCRIQVMYERGVAALPDYDKAVHFFGLAAEQGCAEAQTCPRCQNSCRLI</sequence>
<dbReference type="AlphaFoldDB" id="A0A6S4TXT6"/>
<dbReference type="InterPro" id="IPR011990">
    <property type="entry name" value="TPR-like_helical_dom_sf"/>
</dbReference>
<evidence type="ECO:0008006" key="3">
    <source>
        <dbReference type="Google" id="ProtNLM"/>
    </source>
</evidence>
<proteinExistence type="predicted"/>
<evidence type="ECO:0000313" key="1">
    <source>
        <dbReference type="EMBL" id="BBQ32867.1"/>
    </source>
</evidence>
<accession>A0A6S4TXT6</accession>
<gene>
    <name evidence="1" type="ORF">WP2W18E01_P11140</name>
</gene>
<dbReference type="Gene3D" id="1.25.40.10">
    <property type="entry name" value="Tetratricopeptide repeat domain"/>
    <property type="match status" value="1"/>
</dbReference>
<organism evidence="1 2">
    <name type="scientific">Aeromonas caviae</name>
    <name type="common">Aeromonas punctata</name>
    <dbReference type="NCBI Taxonomy" id="648"/>
    <lineage>
        <taxon>Bacteria</taxon>
        <taxon>Pseudomonadati</taxon>
        <taxon>Pseudomonadota</taxon>
        <taxon>Gammaproteobacteria</taxon>
        <taxon>Aeromonadales</taxon>
        <taxon>Aeromonadaceae</taxon>
        <taxon>Aeromonas</taxon>
    </lineage>
</organism>
<dbReference type="SUPFAM" id="SSF81901">
    <property type="entry name" value="HCP-like"/>
    <property type="match status" value="1"/>
</dbReference>
<evidence type="ECO:0000313" key="2">
    <source>
        <dbReference type="Proteomes" id="UP000515756"/>
    </source>
</evidence>
<keyword evidence="1" id="KW-0614">Plasmid</keyword>
<dbReference type="EMBL" id="AP021928">
    <property type="protein sequence ID" value="BBQ32867.1"/>
    <property type="molecule type" value="Genomic_DNA"/>
</dbReference>
<name>A0A6S4TXT6_AERCA</name>
<protein>
    <recommendedName>
        <fullName evidence="3">Sel1 repeat family protein</fullName>
    </recommendedName>
</protein>